<evidence type="ECO:0000313" key="2">
    <source>
        <dbReference type="Proteomes" id="UP001608902"/>
    </source>
</evidence>
<proteinExistence type="predicted"/>
<organism evidence="1 2">
    <name type="scientific">Gnathostoma spinigerum</name>
    <dbReference type="NCBI Taxonomy" id="75299"/>
    <lineage>
        <taxon>Eukaryota</taxon>
        <taxon>Metazoa</taxon>
        <taxon>Ecdysozoa</taxon>
        <taxon>Nematoda</taxon>
        <taxon>Chromadorea</taxon>
        <taxon>Rhabditida</taxon>
        <taxon>Spirurina</taxon>
        <taxon>Gnathostomatomorpha</taxon>
        <taxon>Gnathostomatoidea</taxon>
        <taxon>Gnathostomatidae</taxon>
        <taxon>Gnathostoma</taxon>
    </lineage>
</organism>
<gene>
    <name evidence="1" type="ORF">AB6A40_006582</name>
</gene>
<comment type="caution">
    <text evidence="1">The sequence shown here is derived from an EMBL/GenBank/DDBJ whole genome shotgun (WGS) entry which is preliminary data.</text>
</comment>
<protein>
    <submittedName>
        <fullName evidence="1">Uncharacterized protein</fullName>
    </submittedName>
</protein>
<dbReference type="EMBL" id="JBGFUD010004754">
    <property type="protein sequence ID" value="MFH4979873.1"/>
    <property type="molecule type" value="Genomic_DNA"/>
</dbReference>
<evidence type="ECO:0000313" key="1">
    <source>
        <dbReference type="EMBL" id="MFH4979873.1"/>
    </source>
</evidence>
<sequence>MSGNITSMFEHSRTLGVQLSLYLSKSPQKIPVAKEVGQYDPILPELLIACLRLVFRKIECGGEEHPTKLRIASDVAFVASEVIEATNILQVLDEECWAESECF</sequence>
<dbReference type="Proteomes" id="UP001608902">
    <property type="component" value="Unassembled WGS sequence"/>
</dbReference>
<name>A0ABD6ES77_9BILA</name>
<reference evidence="1 2" key="1">
    <citation type="submission" date="2024-08" db="EMBL/GenBank/DDBJ databases">
        <title>Gnathostoma spinigerum genome.</title>
        <authorList>
            <person name="Gonzalez-Bertolin B."/>
            <person name="Monzon S."/>
            <person name="Zaballos A."/>
            <person name="Jimenez P."/>
            <person name="Dekumyoy P."/>
            <person name="Varona S."/>
            <person name="Cuesta I."/>
            <person name="Sumanam S."/>
            <person name="Adisakwattana P."/>
            <person name="Gasser R.B."/>
            <person name="Hernandez-Gonzalez A."/>
            <person name="Young N.D."/>
            <person name="Perteguer M.J."/>
        </authorList>
    </citation>
    <scope>NUCLEOTIDE SEQUENCE [LARGE SCALE GENOMIC DNA]</scope>
    <source>
        <strain evidence="1">AL3</strain>
        <tissue evidence="1">Liver</tissue>
    </source>
</reference>
<dbReference type="AlphaFoldDB" id="A0ABD6ES77"/>
<accession>A0ABD6ES77</accession>
<keyword evidence="2" id="KW-1185">Reference proteome</keyword>